<dbReference type="Gene3D" id="2.40.30.10">
    <property type="entry name" value="Translation factors"/>
    <property type="match status" value="1"/>
</dbReference>
<protein>
    <recommendedName>
        <fullName evidence="3">assimilatory sulfite reductase (NADPH)</fullName>
        <ecNumber evidence="3">1.8.1.2</ecNumber>
    </recommendedName>
</protein>
<dbReference type="SUPFAM" id="SSF52343">
    <property type="entry name" value="Ferredoxin reductase-like, C-terminal NADP-linked domain"/>
    <property type="match status" value="1"/>
</dbReference>
<dbReference type="PROSITE" id="PS51384">
    <property type="entry name" value="FAD_FR"/>
    <property type="match status" value="1"/>
</dbReference>
<reference evidence="18" key="1">
    <citation type="submission" date="2020-01" db="EMBL/GenBank/DDBJ databases">
        <authorList>
            <person name="Rat A."/>
        </authorList>
    </citation>
    <scope>NUCLEOTIDE SEQUENCE</scope>
    <source>
        <strain evidence="18">LMG 31231</strain>
    </source>
</reference>
<dbReference type="Gene3D" id="3.40.50.80">
    <property type="entry name" value="Nucleotide-binding domain of ferredoxin-NADP reductase (FNR) module"/>
    <property type="match status" value="1"/>
</dbReference>
<evidence type="ECO:0000256" key="3">
    <source>
        <dbReference type="ARBA" id="ARBA00012604"/>
    </source>
</evidence>
<evidence type="ECO:0000259" key="16">
    <source>
        <dbReference type="PROSITE" id="PS51384"/>
    </source>
</evidence>
<dbReference type="GO" id="GO:0005829">
    <property type="term" value="C:cytosol"/>
    <property type="evidence" value="ECO:0007669"/>
    <property type="project" value="TreeGrafter"/>
</dbReference>
<evidence type="ECO:0000256" key="6">
    <source>
        <dbReference type="ARBA" id="ARBA00022643"/>
    </source>
</evidence>
<keyword evidence="6" id="KW-0288">FMN</keyword>
<evidence type="ECO:0000256" key="10">
    <source>
        <dbReference type="ARBA" id="ARBA00022982"/>
    </source>
</evidence>
<dbReference type="Gene3D" id="1.20.990.10">
    <property type="entry name" value="NADPH-cytochrome p450 Reductase, Chain A, domain 3"/>
    <property type="match status" value="1"/>
</dbReference>
<evidence type="ECO:0000256" key="8">
    <source>
        <dbReference type="ARBA" id="ARBA00022827"/>
    </source>
</evidence>
<evidence type="ECO:0000256" key="9">
    <source>
        <dbReference type="ARBA" id="ARBA00022857"/>
    </source>
</evidence>
<dbReference type="GO" id="GO:0010181">
    <property type="term" value="F:FMN binding"/>
    <property type="evidence" value="ECO:0007669"/>
    <property type="project" value="TreeGrafter"/>
</dbReference>
<dbReference type="Pfam" id="PF00175">
    <property type="entry name" value="NAD_binding_1"/>
    <property type="match status" value="1"/>
</dbReference>
<keyword evidence="4" id="KW-0004">4Fe-4S</keyword>
<comment type="cofactor">
    <cofactor evidence="1">
        <name>FMN</name>
        <dbReference type="ChEBI" id="CHEBI:58210"/>
    </cofactor>
</comment>
<evidence type="ECO:0000313" key="18">
    <source>
        <dbReference type="EMBL" id="MBR0672273.1"/>
    </source>
</evidence>
<evidence type="ECO:0000256" key="4">
    <source>
        <dbReference type="ARBA" id="ARBA00022485"/>
    </source>
</evidence>
<dbReference type="RefSeq" id="WP_211862694.1">
    <property type="nucleotide sequence ID" value="NZ_JAAEDM010000036.1"/>
</dbReference>
<keyword evidence="10" id="KW-0249">Electron transport</keyword>
<dbReference type="Pfam" id="PF00667">
    <property type="entry name" value="FAD_binding_1"/>
    <property type="match status" value="1"/>
</dbReference>
<dbReference type="PRINTS" id="PR00371">
    <property type="entry name" value="FPNCR"/>
</dbReference>
<dbReference type="AlphaFoldDB" id="A0A9X9WYP4"/>
<dbReference type="GO" id="GO:0019344">
    <property type="term" value="P:cysteine biosynthetic process"/>
    <property type="evidence" value="ECO:0007669"/>
    <property type="project" value="UniProtKB-KW"/>
</dbReference>
<evidence type="ECO:0000256" key="14">
    <source>
        <dbReference type="ARBA" id="ARBA00023192"/>
    </source>
</evidence>
<dbReference type="InterPro" id="IPR001433">
    <property type="entry name" value="OxRdtase_FAD/NAD-bd"/>
</dbReference>
<dbReference type="InterPro" id="IPR003097">
    <property type="entry name" value="CysJ-like_FAD-binding"/>
</dbReference>
<dbReference type="GO" id="GO:0004783">
    <property type="term" value="F:sulfite reductase (NADPH) activity"/>
    <property type="evidence" value="ECO:0007669"/>
    <property type="project" value="UniProtKB-EC"/>
</dbReference>
<reference evidence="18" key="2">
    <citation type="journal article" date="2021" name="Syst. Appl. Microbiol.">
        <title>Roseomonas hellenica sp. nov., isolated from roots of wild-growing Alkanna tinctoria.</title>
        <authorList>
            <person name="Rat A."/>
            <person name="Naranjo H.D."/>
            <person name="Lebbe L."/>
            <person name="Cnockaert M."/>
            <person name="Krigas N."/>
            <person name="Grigoriadou K."/>
            <person name="Maloupa E."/>
            <person name="Willems A."/>
        </authorList>
    </citation>
    <scope>NUCLEOTIDE SEQUENCE</scope>
    <source>
        <strain evidence="18">LMG 31231</strain>
    </source>
</reference>
<keyword evidence="12" id="KW-0408">Iron</keyword>
<organism evidence="18 19">
    <name type="scientific">Neoroseomonas soli</name>
    <dbReference type="NCBI Taxonomy" id="1081025"/>
    <lineage>
        <taxon>Bacteria</taxon>
        <taxon>Pseudomonadati</taxon>
        <taxon>Pseudomonadota</taxon>
        <taxon>Alphaproteobacteria</taxon>
        <taxon>Acetobacterales</taxon>
        <taxon>Acetobacteraceae</taxon>
        <taxon>Neoroseomonas</taxon>
    </lineage>
</organism>
<evidence type="ECO:0000256" key="5">
    <source>
        <dbReference type="ARBA" id="ARBA00022630"/>
    </source>
</evidence>
<comment type="caution">
    <text evidence="18">The sequence shown here is derived from an EMBL/GenBank/DDBJ whole genome shotgun (WGS) entry which is preliminary data.</text>
</comment>
<dbReference type="PROSITE" id="PS51656">
    <property type="entry name" value="4FE4S"/>
    <property type="match status" value="1"/>
</dbReference>
<keyword evidence="11 18" id="KW-0560">Oxidoreductase</keyword>
<evidence type="ECO:0000256" key="7">
    <source>
        <dbReference type="ARBA" id="ARBA00022723"/>
    </source>
</evidence>
<comment type="cofactor">
    <cofactor evidence="2">
        <name>FAD</name>
        <dbReference type="ChEBI" id="CHEBI:57692"/>
    </cofactor>
</comment>
<keyword evidence="9" id="KW-0521">NADP</keyword>
<dbReference type="InterPro" id="IPR017927">
    <property type="entry name" value="FAD-bd_FR_type"/>
</dbReference>
<dbReference type="Proteomes" id="UP001138751">
    <property type="component" value="Unassembled WGS sequence"/>
</dbReference>
<keyword evidence="14" id="KW-0198">Cysteine biosynthesis</keyword>
<evidence type="ECO:0000259" key="17">
    <source>
        <dbReference type="PROSITE" id="PS51656"/>
    </source>
</evidence>
<name>A0A9X9WYP4_9PROT</name>
<dbReference type="NCBIfam" id="NF004859">
    <property type="entry name" value="PRK06214.1"/>
    <property type="match status" value="1"/>
</dbReference>
<evidence type="ECO:0000256" key="2">
    <source>
        <dbReference type="ARBA" id="ARBA00001974"/>
    </source>
</evidence>
<feature type="domain" description="FAD-binding FR-type" evidence="16">
    <location>
        <begin position="157"/>
        <end position="373"/>
    </location>
</feature>
<evidence type="ECO:0000256" key="12">
    <source>
        <dbReference type="ARBA" id="ARBA00023004"/>
    </source>
</evidence>
<dbReference type="SUPFAM" id="SSF63380">
    <property type="entry name" value="Riboflavin synthase domain-like"/>
    <property type="match status" value="1"/>
</dbReference>
<keyword evidence="14" id="KW-0028">Amino-acid biosynthesis</keyword>
<dbReference type="GO" id="GO:0046872">
    <property type="term" value="F:metal ion binding"/>
    <property type="evidence" value="ECO:0007669"/>
    <property type="project" value="UniProtKB-KW"/>
</dbReference>
<dbReference type="FunFam" id="3.40.50.80:FF:000001">
    <property type="entry name" value="NADPH--cytochrome P450 reductase 1"/>
    <property type="match status" value="1"/>
</dbReference>
<evidence type="ECO:0000256" key="1">
    <source>
        <dbReference type="ARBA" id="ARBA00001917"/>
    </source>
</evidence>
<keyword evidence="13" id="KW-0411">Iron-sulfur</keyword>
<gene>
    <name evidence="18" type="ORF">GXW76_13910</name>
</gene>
<evidence type="ECO:0000256" key="11">
    <source>
        <dbReference type="ARBA" id="ARBA00023002"/>
    </source>
</evidence>
<proteinExistence type="predicted"/>
<dbReference type="EC" id="1.8.1.2" evidence="3"/>
<dbReference type="CDD" id="cd06199">
    <property type="entry name" value="SiR"/>
    <property type="match status" value="1"/>
</dbReference>
<evidence type="ECO:0000256" key="15">
    <source>
        <dbReference type="ARBA" id="ARBA00052219"/>
    </source>
</evidence>
<dbReference type="InterPro" id="IPR039261">
    <property type="entry name" value="FNR_nucleotide-bd"/>
</dbReference>
<sequence>MNALIPQAFPGSAPVPLIPESAPFTPAQRAWLNGFLAGIYGGAAQAADNASAAPSPPAEDFPWHDPALELDERLTLAEGRPLPRRLMAAMAQLDCGQCGYVCQTYAEALAGGAETSTALCAPGAKPTQKALKAILAEAPAPIVPTPPPAAAPAAAKPRGVLVPVISTARLTGDGSEKDVRHVVIDLSGSGLAYEPGDSLSLACPNDPALVTAVIDALHADSAAPVRAGRGETTLGEALAESLDIARPLDRTLDLLAGAATHAPHAAALRALADGNDGAEPVDADLLDLLQAFPSARPPLQALLDSLPALKPRLYSIASSQSAVGERVELCVGVVRETRHGRARDGVASCHLAHRATPKAPLRAEIQVSHFRLPADPATPIIMVGPGTGIAPFRAFLQHRAARGEKGRSWLFFGDRRRATDFLFEPEIEAWRKEGALSRLSLAWSRDGARKDYVQHRMKEEAADLWRWLQDGAHFYVCGDASRMAKDVDAALRGIALSEGGMTQDQARDWIVALARQGRYQRDVY</sequence>
<keyword evidence="19" id="KW-1185">Reference proteome</keyword>
<evidence type="ECO:0000313" key="19">
    <source>
        <dbReference type="Proteomes" id="UP001138751"/>
    </source>
</evidence>
<evidence type="ECO:0000256" key="13">
    <source>
        <dbReference type="ARBA" id="ARBA00023014"/>
    </source>
</evidence>
<dbReference type="InterPro" id="IPR023173">
    <property type="entry name" value="NADPH_Cyt_P450_Rdtase_alpha"/>
</dbReference>
<dbReference type="InterPro" id="IPR017938">
    <property type="entry name" value="Riboflavin_synthase-like_b-brl"/>
</dbReference>
<keyword evidence="10" id="KW-0813">Transport</keyword>
<dbReference type="InterPro" id="IPR001709">
    <property type="entry name" value="Flavoprot_Pyr_Nucl_cyt_Rdtase"/>
</dbReference>
<comment type="catalytic activity">
    <reaction evidence="15">
        <text>hydrogen sulfide + 3 NADP(+) + 3 H2O = sulfite + 3 NADPH + 4 H(+)</text>
        <dbReference type="Rhea" id="RHEA:13801"/>
        <dbReference type="ChEBI" id="CHEBI:15377"/>
        <dbReference type="ChEBI" id="CHEBI:15378"/>
        <dbReference type="ChEBI" id="CHEBI:17359"/>
        <dbReference type="ChEBI" id="CHEBI:29919"/>
        <dbReference type="ChEBI" id="CHEBI:57783"/>
        <dbReference type="ChEBI" id="CHEBI:58349"/>
        <dbReference type="EC" id="1.8.1.2"/>
    </reaction>
</comment>
<dbReference type="GO" id="GO:0051539">
    <property type="term" value="F:4 iron, 4 sulfur cluster binding"/>
    <property type="evidence" value="ECO:0007669"/>
    <property type="project" value="UniProtKB-KW"/>
</dbReference>
<dbReference type="GO" id="GO:0050660">
    <property type="term" value="F:flavin adenine dinucleotide binding"/>
    <property type="evidence" value="ECO:0007669"/>
    <property type="project" value="TreeGrafter"/>
</dbReference>
<feature type="domain" description="4Fe-4S" evidence="17">
    <location>
        <begin position="78"/>
        <end position="137"/>
    </location>
</feature>
<dbReference type="InterPro" id="IPR007202">
    <property type="entry name" value="4Fe-4S_dom"/>
</dbReference>
<keyword evidence="5" id="KW-0285">Flavoprotein</keyword>
<dbReference type="PANTHER" id="PTHR19384:SF128">
    <property type="entry name" value="NADPH OXIDOREDUCTASE A"/>
    <property type="match status" value="1"/>
</dbReference>
<dbReference type="PANTHER" id="PTHR19384">
    <property type="entry name" value="NITRIC OXIDE SYNTHASE-RELATED"/>
    <property type="match status" value="1"/>
</dbReference>
<keyword evidence="8" id="KW-0274">FAD</keyword>
<accession>A0A9X9WYP4</accession>
<keyword evidence="7" id="KW-0479">Metal-binding</keyword>
<dbReference type="EMBL" id="JAAEDM010000036">
    <property type="protein sequence ID" value="MBR0672273.1"/>
    <property type="molecule type" value="Genomic_DNA"/>
</dbReference>